<reference evidence="4" key="1">
    <citation type="journal article" date="2017" name="Parasit. Vectors">
        <title>Sialotranscriptomics of Rhipicephalus zambeziensis reveals intricate expression profiles of secretory proteins and suggests tight temporal transcriptional regulation during blood-feeding.</title>
        <authorList>
            <person name="de Castro M.H."/>
            <person name="de Klerk D."/>
            <person name="Pienaar R."/>
            <person name="Rees D.J.G."/>
            <person name="Mans B.J."/>
        </authorList>
    </citation>
    <scope>NUCLEOTIDE SEQUENCE</scope>
    <source>
        <tissue evidence="4">Salivary glands</tissue>
    </source>
</reference>
<feature type="compositionally biased region" description="Polar residues" evidence="3">
    <location>
        <begin position="240"/>
        <end position="258"/>
    </location>
</feature>
<dbReference type="PANTHER" id="PTHR16127:SF13">
    <property type="entry name" value="GH01188P"/>
    <property type="match status" value="1"/>
</dbReference>
<accession>A0A224YZM2</accession>
<feature type="coiled-coil region" evidence="2">
    <location>
        <begin position="388"/>
        <end position="443"/>
    </location>
</feature>
<evidence type="ECO:0000256" key="3">
    <source>
        <dbReference type="SAM" id="MobiDB-lite"/>
    </source>
</evidence>
<evidence type="ECO:0000256" key="2">
    <source>
        <dbReference type="SAM" id="Coils"/>
    </source>
</evidence>
<feature type="region of interest" description="Disordered" evidence="3">
    <location>
        <begin position="311"/>
        <end position="353"/>
    </location>
</feature>
<keyword evidence="2" id="KW-0175">Coiled coil</keyword>
<dbReference type="Pfam" id="PF09728">
    <property type="entry name" value="Taxilin"/>
    <property type="match status" value="1"/>
</dbReference>
<proteinExistence type="inferred from homology"/>
<dbReference type="InterPro" id="IPR026183">
    <property type="entry name" value="Taxilin_fam"/>
</dbReference>
<dbReference type="GO" id="GO:0019905">
    <property type="term" value="F:syntaxin binding"/>
    <property type="evidence" value="ECO:0007669"/>
    <property type="project" value="InterPro"/>
</dbReference>
<dbReference type="EMBL" id="GFPF01010013">
    <property type="protein sequence ID" value="MAA21159.1"/>
    <property type="molecule type" value="Transcribed_RNA"/>
</dbReference>
<name>A0A224YZM2_9ACAR</name>
<organism evidence="4">
    <name type="scientific">Rhipicephalus zambeziensis</name>
    <dbReference type="NCBI Taxonomy" id="60191"/>
    <lineage>
        <taxon>Eukaryota</taxon>
        <taxon>Metazoa</taxon>
        <taxon>Ecdysozoa</taxon>
        <taxon>Arthropoda</taxon>
        <taxon>Chelicerata</taxon>
        <taxon>Arachnida</taxon>
        <taxon>Acari</taxon>
        <taxon>Parasitiformes</taxon>
        <taxon>Ixodida</taxon>
        <taxon>Ixodoidea</taxon>
        <taxon>Ixodidae</taxon>
        <taxon>Rhipicephalinae</taxon>
        <taxon>Rhipicephalus</taxon>
        <taxon>Rhipicephalus</taxon>
    </lineage>
</organism>
<feature type="region of interest" description="Disordered" evidence="3">
    <location>
        <begin position="128"/>
        <end position="168"/>
    </location>
</feature>
<dbReference type="PANTHER" id="PTHR16127">
    <property type="entry name" value="TAXILIN"/>
    <property type="match status" value="1"/>
</dbReference>
<protein>
    <submittedName>
        <fullName evidence="4">Myosin</fullName>
    </submittedName>
</protein>
<comment type="similarity">
    <text evidence="1">Belongs to the taxilin family.</text>
</comment>
<feature type="coiled-coil region" evidence="2">
    <location>
        <begin position="593"/>
        <end position="662"/>
    </location>
</feature>
<evidence type="ECO:0000313" key="4">
    <source>
        <dbReference type="EMBL" id="MAA21159.1"/>
    </source>
</evidence>
<dbReference type="AlphaFoldDB" id="A0A224YZM2"/>
<feature type="compositionally biased region" description="Basic and acidic residues" evidence="3">
    <location>
        <begin position="152"/>
        <end position="166"/>
    </location>
</feature>
<feature type="region of interest" description="Disordered" evidence="3">
    <location>
        <begin position="237"/>
        <end position="298"/>
    </location>
</feature>
<evidence type="ECO:0000256" key="1">
    <source>
        <dbReference type="ARBA" id="ARBA00009550"/>
    </source>
</evidence>
<sequence>METEVQRADEILVTQEEARDAKTVVPNLDASLEDSVKQQEDPAADDSCLAGCVAVPTEAEVVLNGEVVKQQEDPAADDSFLAGCVAVPTEAEVVVNGEVVKQQEDPAADDSCLAGCVAVPTEAEVVVNGEVRPPSPDSPAAEVSETMEAPSAEERPESPVPEKKAEPFMVFQRDPEVIKLMKSFGGKAKEMKGAVMETLNARLAAGDTSNGAAVPSFEDEAAKKLSLLKQVIQKNAVEAAQTSKSVDQAGTPPSSSSPVPRKEPCVTAARKSPSPMPETVRSEKSPSPSTGSPKCCTPPESVVHCDKKVAQPAPTADNANQSRSPCCGGMRRSPLRKLGAQEANSTAAAKRKGERAVENVLKILEPHETAEEKLGALFQHYLGFQEGTWQLQAAVQKAERQVRQLSREKEQLQSDCNRALLAKSKLESLCRELQKQARAVKDECMMRIRDEEEKRREVASKFQTTLMDITAVLEENQARSVQLREENFQLAQRLKGVIDHYDLWEKNIDAVLQQKELQAQVATTHLARAQAQLQAERQSFLAEKQIVLKQVCDSQRQQEELAARESHLREELSSHASKYEEFQGALVQSNQLFRTFKQDMEKMSKKIKKLEKETAQWKSRWEASNKALADITAEKHGRDKELVAAQQRVITLEKLCRALQLERNELSTKVKALGIDTAAEDSGPAEVVNESTEG</sequence>